<dbReference type="PANTHER" id="PTHR36842">
    <property type="entry name" value="PROTEIN TOLB HOMOLOG"/>
    <property type="match status" value="1"/>
</dbReference>
<dbReference type="InterPro" id="IPR011659">
    <property type="entry name" value="WD40"/>
</dbReference>
<dbReference type="InterPro" id="IPR006311">
    <property type="entry name" value="TAT_signal"/>
</dbReference>
<evidence type="ECO:0000313" key="3">
    <source>
        <dbReference type="EMBL" id="MEN3070016.1"/>
    </source>
</evidence>
<dbReference type="SUPFAM" id="SSF69304">
    <property type="entry name" value="Tricorn protease N-terminal domain"/>
    <property type="match status" value="1"/>
</dbReference>
<accession>A0ABU9Z2I8</accession>
<dbReference type="SUPFAM" id="SSF82171">
    <property type="entry name" value="DPP6 N-terminal domain-like"/>
    <property type="match status" value="1"/>
</dbReference>
<dbReference type="EMBL" id="JBDIVE010000010">
    <property type="protein sequence ID" value="MEN3070016.1"/>
    <property type="molecule type" value="Genomic_DNA"/>
</dbReference>
<comment type="similarity">
    <text evidence="1">Belongs to the TolB family.</text>
</comment>
<reference evidence="3 4" key="1">
    <citation type="journal article" date="2018" name="Int. J. Syst. Evol. Microbiol.">
        <title>Uliginosibacterium sediminicola sp. nov., isolated from freshwater sediment.</title>
        <authorList>
            <person name="Hwang W.M."/>
            <person name="Kim S.M."/>
            <person name="Kang K."/>
            <person name="Ahn T.Y."/>
        </authorList>
    </citation>
    <scope>NUCLEOTIDE SEQUENCE [LARGE SCALE GENOMIC DNA]</scope>
    <source>
        <strain evidence="3 4">M1-21</strain>
    </source>
</reference>
<dbReference type="Proteomes" id="UP001410394">
    <property type="component" value="Unassembled WGS sequence"/>
</dbReference>
<dbReference type="Gene3D" id="3.20.20.140">
    <property type="entry name" value="Metal-dependent hydrolases"/>
    <property type="match status" value="2"/>
</dbReference>
<dbReference type="Pfam" id="PF01979">
    <property type="entry name" value="Amidohydro_1"/>
    <property type="match status" value="1"/>
</dbReference>
<dbReference type="PROSITE" id="PS51318">
    <property type="entry name" value="TAT"/>
    <property type="match status" value="1"/>
</dbReference>
<evidence type="ECO:0000313" key="4">
    <source>
        <dbReference type="Proteomes" id="UP001410394"/>
    </source>
</evidence>
<comment type="caution">
    <text evidence="3">The sequence shown here is derived from an EMBL/GenBank/DDBJ whole genome shotgun (WGS) entry which is preliminary data.</text>
</comment>
<dbReference type="InterPro" id="IPR011042">
    <property type="entry name" value="6-blade_b-propeller_TolB-like"/>
</dbReference>
<dbReference type="SUPFAM" id="SSF51338">
    <property type="entry name" value="Composite domain of metallo-dependent hydrolases"/>
    <property type="match status" value="1"/>
</dbReference>
<feature type="domain" description="Amidohydrolase-related" evidence="2">
    <location>
        <begin position="669"/>
        <end position="1001"/>
    </location>
</feature>
<dbReference type="RefSeq" id="WP_345920792.1">
    <property type="nucleotide sequence ID" value="NZ_JBDIVE010000010.1"/>
</dbReference>
<evidence type="ECO:0000256" key="1">
    <source>
        <dbReference type="ARBA" id="ARBA00009820"/>
    </source>
</evidence>
<dbReference type="Gene3D" id="2.120.10.30">
    <property type="entry name" value="TolB, C-terminal domain"/>
    <property type="match status" value="2"/>
</dbReference>
<dbReference type="Pfam" id="PF07676">
    <property type="entry name" value="PD40"/>
    <property type="match status" value="4"/>
</dbReference>
<dbReference type="InterPro" id="IPR011059">
    <property type="entry name" value="Metal-dep_hydrolase_composite"/>
</dbReference>
<name>A0ABU9Z2I8_9RHOO</name>
<dbReference type="InterPro" id="IPR032466">
    <property type="entry name" value="Metal_Hydrolase"/>
</dbReference>
<protein>
    <submittedName>
        <fullName evidence="3">Amidohydrolase family protein</fullName>
    </submittedName>
</protein>
<proteinExistence type="inferred from homology"/>
<keyword evidence="4" id="KW-1185">Reference proteome</keyword>
<sequence length="1057" mass="115487">MSSTVPEGPCDCPPGLSRRQFLSLGVLAGAALLEGWSPLVQALEAPPADEPAWGDTPVVLREGTNLAIALSPDRKTLAMDLQGILWSLPVEGGVARRLSGYLHDIARPQWTPDGRSIVFQSYRDGGFQLWMINADGRDLRQLTAGEFDCREPSFSPDGRELAFASDRSGHYAIYVIDLASGAVRRVVETGNEDGEPAWSPDGQRIAFSSGGAIRSIAASGDLASLRVEYAGPGASAPAWLPDAQSLTWRVLDGSGRDMRSSRLYHAGQAITDLQQDVFPAPVVWLDAQRFLYTADGKILQRTLADARTQAIAFEATVNVTAQRNYVRKVRDLDPAKLRVVRGISFPVISPDGERIAFGALNQLWILQRGQAKPRQLTHDSYAKLGPAWSPDGQQLVYASDRGGLMQLWLHDLNTQATRVLTHELAGLKYASWSPDGKQIACHTHDGWLSTIDLATGEFKRVMRQTVWSGRPHWSPDGKQIALAAVRPYSARYREGLSCLLTVTLADGSTLYQTPAPGVSLDIRNVNGPLWSADGRHFFYTLNGVLHVSRLDAQGRVEGAPRALSNEPADALSLSADGRRLLYLAHGVLRMAHLDGTRITQVETVPLDLHWQVASSPGLTVVHAGRFWDGRSETARENVDILVRGQRIVGIEPHRSTRSGVRWIDASTQTVIPGLHDMHTHREMGIQNGDREPRIFLAYGITTTRGLGENAYLTLENKESVDAGLRIGPRHFATGEALEGSRVFWDGMRPVRDEAALKREFVRAKALDYDLIKCYVRLPPNLQQKATEMAHAMGVPITSHYLFPAVVFGADGFEHMGGTDRFGYSRVGSQLGVGYQDVLAIAAGARCFRTPTLFGIETLLADTPDDVLKDLRVQRLLPPWERPALERIAKSGKAQPLRVTARQMDAVLAMHKQGVKIICGSDYPIVMPGLSLHLNLRAMVRFGMRPVDALRTATSVAGEVLAQGTGVLEAGALADLVFVAGDPLMRIEDAAKVQAVMLGGRVYRFDELLAPFDQPTQPTAQLNASDFGQAQLAVADPHWWHDAHWAHVASQGCCGAQA</sequence>
<gene>
    <name evidence="3" type="ORF">ABDB84_16155</name>
</gene>
<dbReference type="SUPFAM" id="SSF51556">
    <property type="entry name" value="Metallo-dependent hydrolases"/>
    <property type="match status" value="1"/>
</dbReference>
<organism evidence="3 4">
    <name type="scientific">Uliginosibacterium sediminicola</name>
    <dbReference type="NCBI Taxonomy" id="2024550"/>
    <lineage>
        <taxon>Bacteria</taxon>
        <taxon>Pseudomonadati</taxon>
        <taxon>Pseudomonadota</taxon>
        <taxon>Betaproteobacteria</taxon>
        <taxon>Rhodocyclales</taxon>
        <taxon>Zoogloeaceae</taxon>
        <taxon>Uliginosibacterium</taxon>
    </lineage>
</organism>
<dbReference type="PANTHER" id="PTHR36842:SF1">
    <property type="entry name" value="PROTEIN TOLB"/>
    <property type="match status" value="1"/>
</dbReference>
<dbReference type="Gene3D" id="2.30.40.10">
    <property type="entry name" value="Urease, subunit C, domain 1"/>
    <property type="match status" value="2"/>
</dbReference>
<dbReference type="InterPro" id="IPR006680">
    <property type="entry name" value="Amidohydro-rel"/>
</dbReference>
<evidence type="ECO:0000259" key="2">
    <source>
        <dbReference type="Pfam" id="PF01979"/>
    </source>
</evidence>